<dbReference type="Proteomes" id="UP001642483">
    <property type="component" value="Unassembled WGS sequence"/>
</dbReference>
<comment type="caution">
    <text evidence="11">The sequence shown here is derived from an EMBL/GenBank/DDBJ whole genome shotgun (WGS) entry which is preliminary data.</text>
</comment>
<keyword evidence="10" id="KW-0539">Nucleus</keyword>
<evidence type="ECO:0000256" key="2">
    <source>
        <dbReference type="ARBA" id="ARBA00001946"/>
    </source>
</evidence>
<sequence>MDSSIQKFMEISGVKNRETALYYIELADGNVERAINLHYEDDDAVIIVEDEPAMQASSASSSNSPTNGEMTVLEWNIQGLLGDFLKERTVAVVAEIKRLVPDVVMLQEVVPSTLQYIISACQEYKLYSPPDAVHYFSVMLTRKATFQVLAKSVINFPTSMQGRSLVAVKGNCCSRKVTLLTSHLESCKPSIDIRIQQFVNVCGLMKEEEPESTVIFGADTNLRDYEVDKAKRQSEAARQYIVDIWNILGSPKEVEHSWDLTKNDNQIKGGNARLRFERLYMRKESPSSSVHFKPVKMEFIGTSRLSCGLFPSDHWGILVKLKI</sequence>
<comment type="cofactor">
    <cofactor evidence="1">
        <name>Mn(2+)</name>
        <dbReference type="ChEBI" id="CHEBI:29035"/>
    </cofactor>
</comment>
<name>A0ABP0F1L7_CLALP</name>
<comment type="cofactor">
    <cofactor evidence="2">
        <name>Mg(2+)</name>
        <dbReference type="ChEBI" id="CHEBI:18420"/>
    </cofactor>
</comment>
<evidence type="ECO:0000256" key="8">
    <source>
        <dbReference type="ARBA" id="ARBA00022842"/>
    </source>
</evidence>
<proteinExistence type="predicted"/>
<dbReference type="SUPFAM" id="SSF56219">
    <property type="entry name" value="DNase I-like"/>
    <property type="match status" value="1"/>
</dbReference>
<dbReference type="EMBL" id="CAWYQH010000001">
    <property type="protein sequence ID" value="CAK8672319.1"/>
    <property type="molecule type" value="Genomic_DNA"/>
</dbReference>
<gene>
    <name evidence="11" type="ORF">CVLEPA_LOCUS1279</name>
</gene>
<evidence type="ECO:0000256" key="9">
    <source>
        <dbReference type="ARBA" id="ARBA00023204"/>
    </source>
</evidence>
<evidence type="ECO:0000256" key="1">
    <source>
        <dbReference type="ARBA" id="ARBA00001936"/>
    </source>
</evidence>
<organism evidence="11 12">
    <name type="scientific">Clavelina lepadiformis</name>
    <name type="common">Light-bulb sea squirt</name>
    <name type="synonym">Ascidia lepadiformis</name>
    <dbReference type="NCBI Taxonomy" id="159417"/>
    <lineage>
        <taxon>Eukaryota</taxon>
        <taxon>Metazoa</taxon>
        <taxon>Chordata</taxon>
        <taxon>Tunicata</taxon>
        <taxon>Ascidiacea</taxon>
        <taxon>Aplousobranchia</taxon>
        <taxon>Clavelinidae</taxon>
        <taxon>Clavelina</taxon>
    </lineage>
</organism>
<dbReference type="InterPro" id="IPR051547">
    <property type="entry name" value="TDP2-like"/>
</dbReference>
<protein>
    <recommendedName>
        <fullName evidence="13">Tyrosyl-DNA phosphodiesterase 2</fullName>
    </recommendedName>
</protein>
<evidence type="ECO:0000256" key="5">
    <source>
        <dbReference type="ARBA" id="ARBA00022723"/>
    </source>
</evidence>
<keyword evidence="7" id="KW-0378">Hydrolase</keyword>
<keyword evidence="6" id="KW-0227">DNA damage</keyword>
<evidence type="ECO:0000256" key="10">
    <source>
        <dbReference type="ARBA" id="ARBA00023242"/>
    </source>
</evidence>
<reference evidence="11 12" key="1">
    <citation type="submission" date="2024-02" db="EMBL/GenBank/DDBJ databases">
        <authorList>
            <person name="Daric V."/>
            <person name="Darras S."/>
        </authorList>
    </citation>
    <scope>NUCLEOTIDE SEQUENCE [LARGE SCALE GENOMIC DNA]</scope>
</reference>
<dbReference type="PANTHER" id="PTHR15822">
    <property type="entry name" value="TRAF AND TNF RECEPTOR-ASSOCIATED PROTEIN"/>
    <property type="match status" value="1"/>
</dbReference>
<dbReference type="CDD" id="cd09080">
    <property type="entry name" value="TDP2"/>
    <property type="match status" value="1"/>
</dbReference>
<dbReference type="PANTHER" id="PTHR15822:SF4">
    <property type="entry name" value="TYROSYL-DNA PHOSPHODIESTERASE 2"/>
    <property type="match status" value="1"/>
</dbReference>
<keyword evidence="9" id="KW-0234">DNA repair</keyword>
<evidence type="ECO:0000313" key="12">
    <source>
        <dbReference type="Proteomes" id="UP001642483"/>
    </source>
</evidence>
<dbReference type="Pfam" id="PF14555">
    <property type="entry name" value="UBA_4"/>
    <property type="match status" value="1"/>
</dbReference>
<evidence type="ECO:0000256" key="4">
    <source>
        <dbReference type="ARBA" id="ARBA00022722"/>
    </source>
</evidence>
<keyword evidence="4" id="KW-0540">Nuclease</keyword>
<evidence type="ECO:0000313" key="11">
    <source>
        <dbReference type="EMBL" id="CAK8672319.1"/>
    </source>
</evidence>
<keyword evidence="8" id="KW-0460">Magnesium</keyword>
<evidence type="ECO:0000256" key="3">
    <source>
        <dbReference type="ARBA" id="ARBA00004123"/>
    </source>
</evidence>
<keyword evidence="12" id="KW-1185">Reference proteome</keyword>
<comment type="subcellular location">
    <subcellularLocation>
        <location evidence="3">Nucleus</location>
    </subcellularLocation>
</comment>
<evidence type="ECO:0008006" key="13">
    <source>
        <dbReference type="Google" id="ProtNLM"/>
    </source>
</evidence>
<evidence type="ECO:0000256" key="6">
    <source>
        <dbReference type="ARBA" id="ARBA00022763"/>
    </source>
</evidence>
<evidence type="ECO:0000256" key="7">
    <source>
        <dbReference type="ARBA" id="ARBA00022801"/>
    </source>
</evidence>
<dbReference type="Gene3D" id="1.10.8.10">
    <property type="entry name" value="DNA helicase RuvA subunit, C-terminal domain"/>
    <property type="match status" value="1"/>
</dbReference>
<accession>A0ABP0F1L7</accession>
<dbReference type="Gene3D" id="3.60.10.10">
    <property type="entry name" value="Endonuclease/exonuclease/phosphatase"/>
    <property type="match status" value="1"/>
</dbReference>
<dbReference type="InterPro" id="IPR036691">
    <property type="entry name" value="Endo/exonu/phosph_ase_sf"/>
</dbReference>
<keyword evidence="5" id="KW-0479">Metal-binding</keyword>